<dbReference type="InterPro" id="IPR029046">
    <property type="entry name" value="LolA/LolB/LppX"/>
</dbReference>
<name>B8HV50_CYAP4</name>
<dbReference type="KEGG" id="cyn:Cyan7425_2141"/>
<dbReference type="STRING" id="395961.Cyan7425_2141"/>
<sequence length="308" mass="33300">MSDKQQLVKTTIARVLFAFAFPLCSITFNLLLFTHPSNANSLAGRLTATSVNLAQAKGESPTTTPATDPPAALEPKAMAILKAMGDRLAAARTLTFTSIATYESPSRLGPPLAYTTTSQVTLQRPDKLQVITPGDGSASEFYYNGKTMVAYAPVKNLVAIADAPPTIDAALKMAYQLAAIYFPFTDVVVANPYKDMVDGLRLAFYIGESKVIDQTTTDMVAIANDRVFAQIWIGTTDKLPRMIRAVYKDDPLRLRHQVAFSNWQLDGTISADAFASSRANSATRIPFKSPDPLLPANAPPPGNTQPRK</sequence>
<evidence type="ECO:0000256" key="1">
    <source>
        <dbReference type="SAM" id="MobiDB-lite"/>
    </source>
</evidence>
<dbReference type="HOGENOM" id="CLU_078459_0_0_3"/>
<dbReference type="InterPro" id="IPR019207">
    <property type="entry name" value="DUF2092"/>
</dbReference>
<dbReference type="eggNOG" id="COG3900">
    <property type="taxonomic scope" value="Bacteria"/>
</dbReference>
<accession>B8HV50</accession>
<dbReference type="Gene3D" id="2.50.20.10">
    <property type="entry name" value="Lipoprotein localisation LolA/LolB/LppX"/>
    <property type="match status" value="1"/>
</dbReference>
<dbReference type="Pfam" id="PF09865">
    <property type="entry name" value="DUF2092"/>
    <property type="match status" value="1"/>
</dbReference>
<dbReference type="EMBL" id="CP001344">
    <property type="protein sequence ID" value="ACL44502.1"/>
    <property type="molecule type" value="Genomic_DNA"/>
</dbReference>
<organism evidence="3">
    <name type="scientific">Cyanothece sp. (strain PCC 7425 / ATCC 29141)</name>
    <dbReference type="NCBI Taxonomy" id="395961"/>
    <lineage>
        <taxon>Bacteria</taxon>
        <taxon>Bacillati</taxon>
        <taxon>Cyanobacteriota</taxon>
        <taxon>Cyanophyceae</taxon>
        <taxon>Gomontiellales</taxon>
        <taxon>Cyanothecaceae</taxon>
        <taxon>Cyanothece</taxon>
    </lineage>
</organism>
<dbReference type="AlphaFoldDB" id="B8HV50"/>
<evidence type="ECO:0000313" key="3">
    <source>
        <dbReference type="EMBL" id="ACL44502.1"/>
    </source>
</evidence>
<keyword evidence="2" id="KW-0472">Membrane</keyword>
<feature type="compositionally biased region" description="Pro residues" evidence="1">
    <location>
        <begin position="297"/>
        <end position="308"/>
    </location>
</feature>
<keyword evidence="2" id="KW-1133">Transmembrane helix</keyword>
<feature type="transmembrane region" description="Helical" evidence="2">
    <location>
        <begin position="12"/>
        <end position="33"/>
    </location>
</feature>
<keyword evidence="2" id="KW-0812">Transmembrane</keyword>
<reference evidence="3" key="1">
    <citation type="submission" date="2009-01" db="EMBL/GenBank/DDBJ databases">
        <title>Complete sequence of chromosome Cyanothece sp. PCC 7425.</title>
        <authorList>
            <consortium name="US DOE Joint Genome Institute"/>
            <person name="Lucas S."/>
            <person name="Copeland A."/>
            <person name="Lapidus A."/>
            <person name="Glavina del Rio T."/>
            <person name="Dalin E."/>
            <person name="Tice H."/>
            <person name="Bruce D."/>
            <person name="Goodwin L."/>
            <person name="Pitluck S."/>
            <person name="Sims D."/>
            <person name="Meineke L."/>
            <person name="Brettin T."/>
            <person name="Detter J.C."/>
            <person name="Han C."/>
            <person name="Larimer F."/>
            <person name="Land M."/>
            <person name="Hauser L."/>
            <person name="Kyrpides N."/>
            <person name="Ovchinnikova G."/>
            <person name="Liberton M."/>
            <person name="Stoeckel J."/>
            <person name="Banerjee A."/>
            <person name="Singh A."/>
            <person name="Page L."/>
            <person name="Sato H."/>
            <person name="Zhao L."/>
            <person name="Sherman L."/>
            <person name="Pakrasi H."/>
            <person name="Richardson P."/>
        </authorList>
    </citation>
    <scope>NUCLEOTIDE SEQUENCE</scope>
    <source>
        <strain evidence="3">PCC 7425</strain>
    </source>
</reference>
<protein>
    <submittedName>
        <fullName evidence="3">Periplasmic protein-like protein</fullName>
    </submittedName>
</protein>
<gene>
    <name evidence="3" type="ordered locus">Cyan7425_2141</name>
</gene>
<proteinExistence type="predicted"/>
<feature type="region of interest" description="Disordered" evidence="1">
    <location>
        <begin position="284"/>
        <end position="308"/>
    </location>
</feature>
<dbReference type="SUPFAM" id="SSF89392">
    <property type="entry name" value="Prokaryotic lipoproteins and lipoprotein localization factors"/>
    <property type="match status" value="1"/>
</dbReference>
<evidence type="ECO:0000256" key="2">
    <source>
        <dbReference type="SAM" id="Phobius"/>
    </source>
</evidence>